<dbReference type="EMBL" id="LJSK01000919">
    <property type="protein sequence ID" value="KPI82478.1"/>
    <property type="molecule type" value="Genomic_DNA"/>
</dbReference>
<dbReference type="GO" id="GO:0004222">
    <property type="term" value="F:metalloendopeptidase activity"/>
    <property type="evidence" value="ECO:0007669"/>
    <property type="project" value="UniProtKB-UniRule"/>
</dbReference>
<dbReference type="GO" id="GO:0046872">
    <property type="term" value="F:metal ion binding"/>
    <property type="evidence" value="ECO:0007669"/>
    <property type="project" value="UniProtKB-KW"/>
</dbReference>
<dbReference type="OrthoDB" id="249990at2759"/>
<dbReference type="InterPro" id="IPR001577">
    <property type="entry name" value="Peptidase_M8"/>
</dbReference>
<dbReference type="AlphaFoldDB" id="A0A0N1HY57"/>
<keyword evidence="6 7" id="KW-0482">Metalloprotease</keyword>
<gene>
    <name evidence="8" type="ORF">ABL78_8512</name>
</gene>
<keyword evidence="9" id="KW-1185">Reference proteome</keyword>
<protein>
    <recommendedName>
        <fullName evidence="7">Leishmanolysin</fullName>
        <ecNumber evidence="7">3.4.24.36</ecNumber>
    </recommendedName>
</protein>
<proteinExistence type="inferred from homology"/>
<evidence type="ECO:0000256" key="5">
    <source>
        <dbReference type="ARBA" id="ARBA00022833"/>
    </source>
</evidence>
<dbReference type="VEuPathDB" id="TriTrypDB:Lsey_0921_0010"/>
<keyword evidence="2 7" id="KW-0645">Protease</keyword>
<reference evidence="8 9" key="1">
    <citation type="journal article" date="2015" name="PLoS Pathog.">
        <title>Leptomonas seymouri: Adaptations to the Dixenous Life Cycle Analyzed by Genome Sequencing, Transcriptome Profiling and Co-infection with Leishmania donovani.</title>
        <authorList>
            <person name="Kraeva N."/>
            <person name="Butenko A."/>
            <person name="Hlavacova J."/>
            <person name="Kostygov A."/>
            <person name="Myskova J."/>
            <person name="Grybchuk D."/>
            <person name="Lestinova T."/>
            <person name="Votypka J."/>
            <person name="Volf P."/>
            <person name="Opperdoes F."/>
            <person name="Flegontov P."/>
            <person name="Lukes J."/>
            <person name="Yurchenko V."/>
        </authorList>
    </citation>
    <scope>NUCLEOTIDE SEQUENCE [LARGE SCALE GENOMIC DNA]</scope>
    <source>
        <strain evidence="8 9">ATCC 30220</strain>
    </source>
</reference>
<keyword evidence="3 7" id="KW-0479">Metal-binding</keyword>
<keyword evidence="5 7" id="KW-0862">Zinc</keyword>
<evidence type="ECO:0000313" key="8">
    <source>
        <dbReference type="EMBL" id="KPI82478.1"/>
    </source>
</evidence>
<dbReference type="SUPFAM" id="SSF55486">
    <property type="entry name" value="Metalloproteases ('zincins'), catalytic domain"/>
    <property type="match status" value="1"/>
</dbReference>
<evidence type="ECO:0000256" key="3">
    <source>
        <dbReference type="ARBA" id="ARBA00022723"/>
    </source>
</evidence>
<comment type="cofactor">
    <cofactor evidence="7">
        <name>Zn(2+)</name>
        <dbReference type="ChEBI" id="CHEBI:29105"/>
    </cofactor>
    <text evidence="7">Binds 1 zinc ion per subunit.</text>
</comment>
<comment type="similarity">
    <text evidence="1 7">Belongs to the peptidase M8 family.</text>
</comment>
<comment type="caution">
    <text evidence="8">The sequence shown here is derived from an EMBL/GenBank/DDBJ whole genome shotgun (WGS) entry which is preliminary data.</text>
</comment>
<dbReference type="GO" id="GO:0007155">
    <property type="term" value="P:cell adhesion"/>
    <property type="evidence" value="ECO:0007669"/>
    <property type="project" value="InterPro"/>
</dbReference>
<sequence>MRRSTSNGRARSTHGVVARLMRLAGGVLFATLVIGAFAALAAGDADGHVQHTCIHDKLQQRVFDSVAQEGIAPRLLSRVGLPYVSSASPVKASVDAEIGGADYAAVATSTVDITRSTEWGPIRFTVSAEDLTTEGYHCSREGQLINNRVGENVSCTASDIMTSEKRDILMNYLLPQALQLHRDRLRVQQVQGTW</sequence>
<dbReference type="Pfam" id="PF01457">
    <property type="entry name" value="Peptidase_M8"/>
    <property type="match status" value="1"/>
</dbReference>
<keyword evidence="4 7" id="KW-0378">Hydrolase</keyword>
<evidence type="ECO:0000256" key="4">
    <source>
        <dbReference type="ARBA" id="ARBA00022801"/>
    </source>
</evidence>
<evidence type="ECO:0000313" key="9">
    <source>
        <dbReference type="Proteomes" id="UP000038009"/>
    </source>
</evidence>
<evidence type="ECO:0000256" key="2">
    <source>
        <dbReference type="ARBA" id="ARBA00022670"/>
    </source>
</evidence>
<dbReference type="EC" id="3.4.24.36" evidence="7"/>
<evidence type="ECO:0000256" key="7">
    <source>
        <dbReference type="RuleBase" id="RU366077"/>
    </source>
</evidence>
<dbReference type="OMA" id="CTASDIM"/>
<accession>A0A0N1HY57</accession>
<comment type="catalytic activity">
    <reaction evidence="7">
        <text>Preference for hydrophobic residues at P1 and P1' and basic residues at P2' and P3'. A model nonapeptide is cleaved at -Ala-Tyr-|-Leu-Lys-Lys-.</text>
        <dbReference type="EC" id="3.4.24.36"/>
    </reaction>
</comment>
<evidence type="ECO:0000256" key="1">
    <source>
        <dbReference type="ARBA" id="ARBA00005860"/>
    </source>
</evidence>
<organism evidence="8 9">
    <name type="scientific">Leptomonas seymouri</name>
    <dbReference type="NCBI Taxonomy" id="5684"/>
    <lineage>
        <taxon>Eukaryota</taxon>
        <taxon>Discoba</taxon>
        <taxon>Euglenozoa</taxon>
        <taxon>Kinetoplastea</taxon>
        <taxon>Metakinetoplastina</taxon>
        <taxon>Trypanosomatida</taxon>
        <taxon>Trypanosomatidae</taxon>
        <taxon>Leishmaniinae</taxon>
        <taxon>Leptomonas</taxon>
    </lineage>
</organism>
<dbReference type="Gene3D" id="3.10.170.20">
    <property type="match status" value="1"/>
</dbReference>
<dbReference type="GO" id="GO:0006508">
    <property type="term" value="P:proteolysis"/>
    <property type="evidence" value="ECO:0007669"/>
    <property type="project" value="UniProtKB-KW"/>
</dbReference>
<name>A0A0N1HY57_LEPSE</name>
<feature type="non-terminal residue" evidence="8">
    <location>
        <position position="194"/>
    </location>
</feature>
<dbReference type="GO" id="GO:0016020">
    <property type="term" value="C:membrane"/>
    <property type="evidence" value="ECO:0007669"/>
    <property type="project" value="InterPro"/>
</dbReference>
<dbReference type="Proteomes" id="UP000038009">
    <property type="component" value="Unassembled WGS sequence"/>
</dbReference>
<evidence type="ECO:0000256" key="6">
    <source>
        <dbReference type="ARBA" id="ARBA00023049"/>
    </source>
</evidence>